<dbReference type="InterPro" id="IPR036046">
    <property type="entry name" value="Acylphosphatase-like_dom_sf"/>
</dbReference>
<evidence type="ECO:0000256" key="2">
    <source>
        <dbReference type="ARBA" id="ARBA00012150"/>
    </source>
</evidence>
<dbReference type="GO" id="GO:0003998">
    <property type="term" value="F:acylphosphatase activity"/>
    <property type="evidence" value="ECO:0007669"/>
    <property type="project" value="UniProtKB-EC"/>
</dbReference>
<accession>A0A834IJU6</accession>
<dbReference type="AlphaFoldDB" id="A0A834IJU6"/>
<comment type="caution">
    <text evidence="8">The sequence shown here is derived from an EMBL/GenBank/DDBJ whole genome shotgun (WGS) entry which is preliminary data.</text>
</comment>
<dbReference type="Gene3D" id="3.30.70.100">
    <property type="match status" value="1"/>
</dbReference>
<dbReference type="PRINTS" id="PR00112">
    <property type="entry name" value="ACYLPHPHTASE"/>
</dbReference>
<evidence type="ECO:0000313" key="8">
    <source>
        <dbReference type="EMBL" id="KAF7280731.1"/>
    </source>
</evidence>
<dbReference type="EMBL" id="JAACXV010000277">
    <property type="protein sequence ID" value="KAF7280731.1"/>
    <property type="molecule type" value="Genomic_DNA"/>
</dbReference>
<dbReference type="PROSITE" id="PS51160">
    <property type="entry name" value="ACYLPHOSPHATASE_3"/>
    <property type="match status" value="1"/>
</dbReference>
<feature type="domain" description="Acylphosphatase-like" evidence="7">
    <location>
        <begin position="16"/>
        <end position="106"/>
    </location>
</feature>
<keyword evidence="3" id="KW-0378">Hydrolase</keyword>
<proteinExistence type="inferred from homology"/>
<evidence type="ECO:0000313" key="9">
    <source>
        <dbReference type="Proteomes" id="UP000625711"/>
    </source>
</evidence>
<organism evidence="8 9">
    <name type="scientific">Rhynchophorus ferrugineus</name>
    <name type="common">Red palm weevil</name>
    <name type="synonym">Curculio ferrugineus</name>
    <dbReference type="NCBI Taxonomy" id="354439"/>
    <lineage>
        <taxon>Eukaryota</taxon>
        <taxon>Metazoa</taxon>
        <taxon>Ecdysozoa</taxon>
        <taxon>Arthropoda</taxon>
        <taxon>Hexapoda</taxon>
        <taxon>Insecta</taxon>
        <taxon>Pterygota</taxon>
        <taxon>Neoptera</taxon>
        <taxon>Endopterygota</taxon>
        <taxon>Coleoptera</taxon>
        <taxon>Polyphaga</taxon>
        <taxon>Cucujiformia</taxon>
        <taxon>Curculionidae</taxon>
        <taxon>Dryophthorinae</taxon>
        <taxon>Rhynchophorus</taxon>
    </lineage>
</organism>
<dbReference type="InterPro" id="IPR001792">
    <property type="entry name" value="Acylphosphatase-like_dom"/>
</dbReference>
<keyword evidence="9" id="KW-1185">Reference proteome</keyword>
<sequence length="126" mass="15029">MEDDKWKYKDSYVLFRQPFEIVGYLEETLFCEHAKGKADSLGIRGYCMDTEEGTVNGEIQGPTHLLSNMKIWLTRVGSPKAIIQYYYFAHKERINQFDFEDFVIFPGTPPKRKKWRWTKDFTHLHQ</sequence>
<reference evidence="8" key="1">
    <citation type="submission" date="2020-08" db="EMBL/GenBank/DDBJ databases">
        <title>Genome sequencing and assembly of the red palm weevil Rhynchophorus ferrugineus.</title>
        <authorList>
            <person name="Dias G.B."/>
            <person name="Bergman C.M."/>
            <person name="Manee M."/>
        </authorList>
    </citation>
    <scope>NUCLEOTIDE SEQUENCE</scope>
    <source>
        <strain evidence="8">AA-2017</strain>
        <tissue evidence="8">Whole larva</tissue>
    </source>
</reference>
<dbReference type="Pfam" id="PF00708">
    <property type="entry name" value="Acylphosphatase"/>
    <property type="match status" value="1"/>
</dbReference>
<protein>
    <recommendedName>
        <fullName evidence="2">acylphosphatase</fullName>
        <ecNumber evidence="2">3.6.1.7</ecNumber>
    </recommendedName>
</protein>
<dbReference type="InterPro" id="IPR020456">
    <property type="entry name" value="Acylphosphatase"/>
</dbReference>
<dbReference type="EC" id="3.6.1.7" evidence="2"/>
<evidence type="ECO:0000256" key="3">
    <source>
        <dbReference type="ARBA" id="ARBA00022801"/>
    </source>
</evidence>
<dbReference type="PANTHER" id="PTHR10029">
    <property type="entry name" value="ACYLPHOSPHATASE"/>
    <property type="match status" value="1"/>
</dbReference>
<dbReference type="PANTHER" id="PTHR10029:SF3">
    <property type="entry name" value="ACYLPHOSPHATASE-RELATED"/>
    <property type="match status" value="1"/>
</dbReference>
<dbReference type="SUPFAM" id="SSF54975">
    <property type="entry name" value="Acylphosphatase/BLUF domain-like"/>
    <property type="match status" value="1"/>
</dbReference>
<evidence type="ECO:0000256" key="5">
    <source>
        <dbReference type="PROSITE-ProRule" id="PRU00520"/>
    </source>
</evidence>
<dbReference type="Proteomes" id="UP000625711">
    <property type="component" value="Unassembled WGS sequence"/>
</dbReference>
<comment type="caution">
    <text evidence="5">Lacks conserved residue(s) required for the propagation of feature annotation.</text>
</comment>
<evidence type="ECO:0000259" key="7">
    <source>
        <dbReference type="PROSITE" id="PS51160"/>
    </source>
</evidence>
<evidence type="ECO:0000256" key="4">
    <source>
        <dbReference type="ARBA" id="ARBA00047645"/>
    </source>
</evidence>
<gene>
    <name evidence="8" type="ORF">GWI33_005586</name>
</gene>
<comment type="similarity">
    <text evidence="1 6">Belongs to the acylphosphatase family.</text>
</comment>
<name>A0A834IJU6_RHYFE</name>
<evidence type="ECO:0000256" key="6">
    <source>
        <dbReference type="RuleBase" id="RU004168"/>
    </source>
</evidence>
<evidence type="ECO:0000256" key="1">
    <source>
        <dbReference type="ARBA" id="ARBA00005614"/>
    </source>
</evidence>
<dbReference type="OrthoDB" id="7961613at2759"/>
<comment type="catalytic activity">
    <reaction evidence="4">
        <text>an acyl phosphate + H2O = a carboxylate + phosphate + H(+)</text>
        <dbReference type="Rhea" id="RHEA:14965"/>
        <dbReference type="ChEBI" id="CHEBI:15377"/>
        <dbReference type="ChEBI" id="CHEBI:15378"/>
        <dbReference type="ChEBI" id="CHEBI:29067"/>
        <dbReference type="ChEBI" id="CHEBI:43474"/>
        <dbReference type="ChEBI" id="CHEBI:59918"/>
        <dbReference type="EC" id="3.6.1.7"/>
    </reaction>
</comment>